<evidence type="ECO:0000256" key="6">
    <source>
        <dbReference type="ARBA" id="ARBA00022741"/>
    </source>
</evidence>
<dbReference type="Gene3D" id="3.40.1190.20">
    <property type="match status" value="1"/>
</dbReference>
<comment type="cofactor">
    <cofactor evidence="10">
        <name>Mg(2+)</name>
        <dbReference type="ChEBI" id="CHEBI:18420"/>
    </cofactor>
    <text evidence="10">Binds 3 Mg(2+) ions per subunit.</text>
</comment>
<keyword evidence="7 10" id="KW-0418">Kinase</keyword>
<keyword evidence="10" id="KW-0460">Magnesium</keyword>
<dbReference type="InterPro" id="IPR029056">
    <property type="entry name" value="Ribokinase-like"/>
</dbReference>
<keyword evidence="8 10" id="KW-0067">ATP-binding</keyword>
<dbReference type="InterPro" id="IPR011611">
    <property type="entry name" value="PfkB_dom"/>
</dbReference>
<evidence type="ECO:0000313" key="12">
    <source>
        <dbReference type="EMBL" id="CAH1102428.1"/>
    </source>
</evidence>
<dbReference type="OrthoDB" id="432447at2759"/>
<organism evidence="12 13">
    <name type="scientific">Psylliodes chrysocephalus</name>
    <dbReference type="NCBI Taxonomy" id="3402493"/>
    <lineage>
        <taxon>Eukaryota</taxon>
        <taxon>Metazoa</taxon>
        <taxon>Ecdysozoa</taxon>
        <taxon>Arthropoda</taxon>
        <taxon>Hexapoda</taxon>
        <taxon>Insecta</taxon>
        <taxon>Pterygota</taxon>
        <taxon>Neoptera</taxon>
        <taxon>Endopterygota</taxon>
        <taxon>Coleoptera</taxon>
        <taxon>Polyphaga</taxon>
        <taxon>Cucujiformia</taxon>
        <taxon>Chrysomeloidea</taxon>
        <taxon>Chrysomelidae</taxon>
        <taxon>Galerucinae</taxon>
        <taxon>Alticini</taxon>
        <taxon>Psylliodes</taxon>
    </lineage>
</organism>
<dbReference type="GO" id="GO:0004001">
    <property type="term" value="F:adenosine kinase activity"/>
    <property type="evidence" value="ECO:0007669"/>
    <property type="project" value="UniProtKB-UniRule"/>
</dbReference>
<dbReference type="PANTHER" id="PTHR45769:SF3">
    <property type="entry name" value="ADENOSINE KINASE"/>
    <property type="match status" value="1"/>
</dbReference>
<feature type="active site" description="Proton acceptor" evidence="9">
    <location>
        <position position="297"/>
    </location>
</feature>
<dbReference type="EMBL" id="OV651825">
    <property type="protein sequence ID" value="CAH1102428.1"/>
    <property type="molecule type" value="Genomic_DNA"/>
</dbReference>
<dbReference type="InterPro" id="IPR002173">
    <property type="entry name" value="Carboh/pur_kinase_PfkB_CS"/>
</dbReference>
<dbReference type="CDD" id="cd01168">
    <property type="entry name" value="adenosine_kinase"/>
    <property type="match status" value="1"/>
</dbReference>
<dbReference type="GO" id="GO:0005634">
    <property type="term" value="C:nucleus"/>
    <property type="evidence" value="ECO:0007669"/>
    <property type="project" value="UniProtKB-SubCell"/>
</dbReference>
<comment type="catalytic activity">
    <reaction evidence="10">
        <text>adenosine + ATP = AMP + ADP + H(+)</text>
        <dbReference type="Rhea" id="RHEA:20824"/>
        <dbReference type="ChEBI" id="CHEBI:15378"/>
        <dbReference type="ChEBI" id="CHEBI:16335"/>
        <dbReference type="ChEBI" id="CHEBI:30616"/>
        <dbReference type="ChEBI" id="CHEBI:456215"/>
        <dbReference type="ChEBI" id="CHEBI:456216"/>
        <dbReference type="EC" id="2.7.1.20"/>
    </reaction>
</comment>
<dbReference type="AlphaFoldDB" id="A0A9P0CKS9"/>
<dbReference type="Proteomes" id="UP001153636">
    <property type="component" value="Chromosome 13"/>
</dbReference>
<dbReference type="EC" id="2.7.1.20" evidence="3 10"/>
<evidence type="ECO:0000256" key="8">
    <source>
        <dbReference type="ARBA" id="ARBA00022840"/>
    </source>
</evidence>
<accession>A0A9P0CKS9</accession>
<keyword evidence="6 10" id="KW-0547">Nucleotide-binding</keyword>
<dbReference type="PRINTS" id="PR00989">
    <property type="entry name" value="ADENOKINASE"/>
</dbReference>
<dbReference type="SUPFAM" id="SSF53613">
    <property type="entry name" value="Ribokinase-like"/>
    <property type="match status" value="1"/>
</dbReference>
<protein>
    <recommendedName>
        <fullName evidence="3 10">Adenosine kinase</fullName>
        <shortName evidence="10">AK</shortName>
        <ecNumber evidence="3 10">2.7.1.20</ecNumber>
    </recommendedName>
    <alternativeName>
        <fullName evidence="10">Adenosine 5'-phosphotransferase</fullName>
    </alternativeName>
</protein>
<sequence>MKNIVAFGNPLLDTIVFIANNQLLSKYELEKDGQKEISSEEMKNLTEDIKNESQNKTYIAGGCAQNSLRVLQWLTKKTQNVAIFGSVGNDSEASVLRKLMEMDGVTTNYVTQENFTTGKTISLVNGVNRSLVAHLGAAEILLVSDISNNKTFKNYIKNADYIYIEGYFLTKREDVATYILDYCNDLQNIVIFNISGEYVCDMVPKTLKYFVENSDVVFGNKREFEALRMIWGFSSLDQLLDLLIKNGKNKLKNYGNIIVITDGAKPGCCYYSNGQKYQFKVEEIAKGDIKDTTGAGDAFVGGFLAGMCEEKSIEECTKLACYAASAIIKQTGCSIPNY</sequence>
<comment type="similarity">
    <text evidence="2 10">Belongs to the carbohydrate kinase PfkB family.</text>
</comment>
<evidence type="ECO:0000256" key="5">
    <source>
        <dbReference type="ARBA" id="ARBA00022726"/>
    </source>
</evidence>
<dbReference type="PROSITE" id="PS00584">
    <property type="entry name" value="PFKB_KINASES_2"/>
    <property type="match status" value="1"/>
</dbReference>
<dbReference type="InterPro" id="IPR001805">
    <property type="entry name" value="Adenokinase"/>
</dbReference>
<evidence type="ECO:0000256" key="7">
    <source>
        <dbReference type="ARBA" id="ARBA00022777"/>
    </source>
</evidence>
<dbReference type="GO" id="GO:0005829">
    <property type="term" value="C:cytosol"/>
    <property type="evidence" value="ECO:0007669"/>
    <property type="project" value="TreeGrafter"/>
</dbReference>
<dbReference type="Gene3D" id="3.30.1110.10">
    <property type="match status" value="1"/>
</dbReference>
<keyword evidence="13" id="KW-1185">Reference proteome</keyword>
<evidence type="ECO:0000313" key="13">
    <source>
        <dbReference type="Proteomes" id="UP001153636"/>
    </source>
</evidence>
<name>A0A9P0CKS9_9CUCU</name>
<evidence type="ECO:0000256" key="3">
    <source>
        <dbReference type="ARBA" id="ARBA00012119"/>
    </source>
</evidence>
<evidence type="ECO:0000256" key="2">
    <source>
        <dbReference type="ARBA" id="ARBA00010688"/>
    </source>
</evidence>
<dbReference type="GO" id="GO:0005524">
    <property type="term" value="F:ATP binding"/>
    <property type="evidence" value="ECO:0007669"/>
    <property type="project" value="UniProtKB-UniRule"/>
</dbReference>
<keyword evidence="4 10" id="KW-0808">Transferase</keyword>
<dbReference type="GO" id="GO:0006166">
    <property type="term" value="P:purine ribonucleoside salvage"/>
    <property type="evidence" value="ECO:0007669"/>
    <property type="project" value="UniProtKB-KW"/>
</dbReference>
<dbReference type="GO" id="GO:0044209">
    <property type="term" value="P:AMP salvage"/>
    <property type="evidence" value="ECO:0007669"/>
    <property type="project" value="UniProtKB-UniRule"/>
</dbReference>
<comment type="subcellular location">
    <subcellularLocation>
        <location evidence="10">Nucleus</location>
    </subcellularLocation>
</comment>
<dbReference type="PANTHER" id="PTHR45769">
    <property type="entry name" value="ADENOSINE KINASE"/>
    <property type="match status" value="1"/>
</dbReference>
<feature type="domain" description="Carbohydrate kinase PfkB" evidence="11">
    <location>
        <begin position="47"/>
        <end position="336"/>
    </location>
</feature>
<reference evidence="12" key="1">
    <citation type="submission" date="2022-01" db="EMBL/GenBank/DDBJ databases">
        <authorList>
            <person name="King R."/>
        </authorList>
    </citation>
    <scope>NUCLEOTIDE SEQUENCE</scope>
</reference>
<evidence type="ECO:0000256" key="9">
    <source>
        <dbReference type="PIRSR" id="PIRSR601805-1"/>
    </source>
</evidence>
<evidence type="ECO:0000259" key="11">
    <source>
        <dbReference type="Pfam" id="PF00294"/>
    </source>
</evidence>
<comment type="function">
    <text evidence="10">ATP dependent phosphorylation of adenosine and other related nucleoside analogs to monophosphate derivatives.</text>
</comment>
<proteinExistence type="inferred from homology"/>
<evidence type="ECO:0000256" key="1">
    <source>
        <dbReference type="ARBA" id="ARBA00004801"/>
    </source>
</evidence>
<keyword evidence="10" id="KW-0539">Nucleus</keyword>
<dbReference type="Pfam" id="PF00294">
    <property type="entry name" value="PfkB"/>
    <property type="match status" value="1"/>
</dbReference>
<evidence type="ECO:0000256" key="10">
    <source>
        <dbReference type="RuleBase" id="RU368116"/>
    </source>
</evidence>
<gene>
    <name evidence="12" type="ORF">PSYICH_LOCUS3605</name>
</gene>
<evidence type="ECO:0000256" key="4">
    <source>
        <dbReference type="ARBA" id="ARBA00022679"/>
    </source>
</evidence>
<comment type="subunit">
    <text evidence="10">Monomer.</text>
</comment>
<dbReference type="GO" id="GO:0006144">
    <property type="term" value="P:purine nucleobase metabolic process"/>
    <property type="evidence" value="ECO:0007669"/>
    <property type="project" value="TreeGrafter"/>
</dbReference>
<comment type="pathway">
    <text evidence="1 10">Purine metabolism; AMP biosynthesis via salvage pathway; AMP from adenosine: step 1/1.</text>
</comment>
<keyword evidence="5 10" id="KW-0660">Purine salvage</keyword>